<dbReference type="EMBL" id="SDAM02000057">
    <property type="protein sequence ID" value="KAH6833604.1"/>
    <property type="molecule type" value="Genomic_DNA"/>
</dbReference>
<feature type="domain" description="AB hydrolase-1" evidence="2">
    <location>
        <begin position="9"/>
        <end position="248"/>
    </location>
</feature>
<keyword evidence="4" id="KW-1185">Reference proteome</keyword>
<name>A0AAD4PAY8_PERFH</name>
<dbReference type="Proteomes" id="UP001190926">
    <property type="component" value="Unassembled WGS sequence"/>
</dbReference>
<dbReference type="AlphaFoldDB" id="A0AAD4PAY8"/>
<dbReference type="GO" id="GO:0080030">
    <property type="term" value="F:methyl indole-3-acetate esterase activity"/>
    <property type="evidence" value="ECO:0007669"/>
    <property type="project" value="TreeGrafter"/>
</dbReference>
<dbReference type="InterPro" id="IPR000073">
    <property type="entry name" value="AB_hydrolase_1"/>
</dbReference>
<comment type="caution">
    <text evidence="3">The sequence shown here is derived from an EMBL/GenBank/DDBJ whole genome shotgun (WGS) entry which is preliminary data.</text>
</comment>
<evidence type="ECO:0000313" key="3">
    <source>
        <dbReference type="EMBL" id="KAH6833604.1"/>
    </source>
</evidence>
<keyword evidence="1" id="KW-0378">Hydrolase</keyword>
<dbReference type="Pfam" id="PF00561">
    <property type="entry name" value="Abhydrolase_1"/>
    <property type="match status" value="1"/>
</dbReference>
<dbReference type="Gene3D" id="3.40.50.1820">
    <property type="entry name" value="alpha/beta hydrolase"/>
    <property type="match status" value="1"/>
</dbReference>
<dbReference type="SUPFAM" id="SSF53474">
    <property type="entry name" value="alpha/beta-Hydrolases"/>
    <property type="match status" value="1"/>
</dbReference>
<dbReference type="GO" id="GO:0009696">
    <property type="term" value="P:salicylic acid metabolic process"/>
    <property type="evidence" value="ECO:0007669"/>
    <property type="project" value="TreeGrafter"/>
</dbReference>
<sequence length="263" mass="29154">MSVTKQSVHIVLVHGGCHGAWSWYKLKPVLEASGHRVTALDLAASGIDRRSLQELKTLADYTQPLLEVMAAIPPTEKVVLVGHSFGGLNLALAMDMFPHKISVAVFVAAFMPDSTHPPSYVLEQYLERTPAENFLDTEFLLYGSAEENLTSMQLGPNFISFKLHQLSSPQDVALAKMLLRPSSLFLEDLSKKSAFSKQGYGSVKKVYVVLMEDKAIPVNFQRWQIETIGVDEVKVIENADHMAMISKPLHVCQILLEIANTYA</sequence>
<evidence type="ECO:0000313" key="4">
    <source>
        <dbReference type="Proteomes" id="UP001190926"/>
    </source>
</evidence>
<dbReference type="GO" id="GO:0080031">
    <property type="term" value="F:methyl salicylate esterase activity"/>
    <property type="evidence" value="ECO:0007669"/>
    <property type="project" value="TreeGrafter"/>
</dbReference>
<proteinExistence type="predicted"/>
<dbReference type="PANTHER" id="PTHR10992">
    <property type="entry name" value="METHYLESTERASE FAMILY MEMBER"/>
    <property type="match status" value="1"/>
</dbReference>
<dbReference type="InterPro" id="IPR045889">
    <property type="entry name" value="MES/HNL"/>
</dbReference>
<dbReference type="PANTHER" id="PTHR10992:SF1083">
    <property type="entry name" value="METHYLESTERASE 1"/>
    <property type="match status" value="1"/>
</dbReference>
<dbReference type="InterPro" id="IPR029058">
    <property type="entry name" value="AB_hydrolase_fold"/>
</dbReference>
<accession>A0AAD4PAY8</accession>
<dbReference type="GO" id="GO:0009694">
    <property type="term" value="P:jasmonic acid metabolic process"/>
    <property type="evidence" value="ECO:0007669"/>
    <property type="project" value="TreeGrafter"/>
</dbReference>
<evidence type="ECO:0000256" key="1">
    <source>
        <dbReference type="ARBA" id="ARBA00022801"/>
    </source>
</evidence>
<organism evidence="3 4">
    <name type="scientific">Perilla frutescens var. hirtella</name>
    <name type="common">Perilla citriodora</name>
    <name type="synonym">Perilla setoyensis</name>
    <dbReference type="NCBI Taxonomy" id="608512"/>
    <lineage>
        <taxon>Eukaryota</taxon>
        <taxon>Viridiplantae</taxon>
        <taxon>Streptophyta</taxon>
        <taxon>Embryophyta</taxon>
        <taxon>Tracheophyta</taxon>
        <taxon>Spermatophyta</taxon>
        <taxon>Magnoliopsida</taxon>
        <taxon>eudicotyledons</taxon>
        <taxon>Gunneridae</taxon>
        <taxon>Pentapetalae</taxon>
        <taxon>asterids</taxon>
        <taxon>lamiids</taxon>
        <taxon>Lamiales</taxon>
        <taxon>Lamiaceae</taxon>
        <taxon>Nepetoideae</taxon>
        <taxon>Elsholtzieae</taxon>
        <taxon>Perilla</taxon>
    </lineage>
</organism>
<protein>
    <submittedName>
        <fullName evidence="3">Methyl esterase 1</fullName>
    </submittedName>
</protein>
<dbReference type="GO" id="GO:0080032">
    <property type="term" value="F:methyl jasmonate esterase activity"/>
    <property type="evidence" value="ECO:0007669"/>
    <property type="project" value="TreeGrafter"/>
</dbReference>
<evidence type="ECO:0000259" key="2">
    <source>
        <dbReference type="Pfam" id="PF00561"/>
    </source>
</evidence>
<reference evidence="3 4" key="1">
    <citation type="journal article" date="2021" name="Nat. Commun.">
        <title>Incipient diploidization of the medicinal plant Perilla within 10,000 years.</title>
        <authorList>
            <person name="Zhang Y."/>
            <person name="Shen Q."/>
            <person name="Leng L."/>
            <person name="Zhang D."/>
            <person name="Chen S."/>
            <person name="Shi Y."/>
            <person name="Ning Z."/>
            <person name="Chen S."/>
        </authorList>
    </citation>
    <scope>NUCLEOTIDE SEQUENCE [LARGE SCALE GENOMIC DNA]</scope>
    <source>
        <strain evidence="4">cv. PC099</strain>
    </source>
</reference>
<dbReference type="FunFam" id="3.40.50.1820:FF:000051">
    <property type="entry name" value="(S)-hydroxynitrile lyase"/>
    <property type="match status" value="1"/>
</dbReference>
<gene>
    <name evidence="3" type="ORF">C2S53_016555</name>
</gene>